<dbReference type="Gene3D" id="3.20.20.150">
    <property type="entry name" value="Divalent-metal-dependent TIM barrel enzymes"/>
    <property type="match status" value="1"/>
</dbReference>
<organism evidence="5 6">
    <name type="scientific">Roseovarius litorisediminis</name>
    <dbReference type="NCBI Taxonomy" id="1312363"/>
    <lineage>
        <taxon>Bacteria</taxon>
        <taxon>Pseudomonadati</taxon>
        <taxon>Pseudomonadota</taxon>
        <taxon>Alphaproteobacteria</taxon>
        <taxon>Rhodobacterales</taxon>
        <taxon>Roseobacteraceae</taxon>
        <taxon>Roseovarius</taxon>
    </lineage>
</organism>
<dbReference type="PANTHER" id="PTHR43489">
    <property type="entry name" value="ISOMERASE"/>
    <property type="match status" value="1"/>
</dbReference>
<gene>
    <name evidence="5" type="primary">hyi</name>
    <name evidence="5" type="ORF">PEL8287_01108</name>
</gene>
<evidence type="ECO:0000256" key="3">
    <source>
        <dbReference type="PIRSR" id="PIRSR006241-50"/>
    </source>
</evidence>
<dbReference type="InterPro" id="IPR013022">
    <property type="entry name" value="Xyl_isomerase-like_TIM-brl"/>
</dbReference>
<feature type="active site" description="Proton donor/acceptor" evidence="3">
    <location>
        <position position="185"/>
    </location>
</feature>
<dbReference type="AlphaFoldDB" id="A0A1Y5RU07"/>
<evidence type="ECO:0000256" key="1">
    <source>
        <dbReference type="ARBA" id="ARBA00023235"/>
    </source>
</evidence>
<dbReference type="InterPro" id="IPR036237">
    <property type="entry name" value="Xyl_isomerase-like_sf"/>
</dbReference>
<dbReference type="OrthoDB" id="9786584at2"/>
<evidence type="ECO:0000313" key="6">
    <source>
        <dbReference type="Proteomes" id="UP000193827"/>
    </source>
</evidence>
<protein>
    <submittedName>
        <fullName evidence="5">Hydroxypyruvate isomerase</fullName>
        <ecNumber evidence="5">5.3.1.22</ecNumber>
    </submittedName>
</protein>
<dbReference type="InterPro" id="IPR050417">
    <property type="entry name" value="Sugar_Epim/Isomerase"/>
</dbReference>
<keyword evidence="1 2" id="KW-0413">Isomerase</keyword>
<dbReference type="GO" id="GO:0046487">
    <property type="term" value="P:glyoxylate metabolic process"/>
    <property type="evidence" value="ECO:0007669"/>
    <property type="project" value="TreeGrafter"/>
</dbReference>
<feature type="domain" description="Xylose isomerase-like TIM barrel" evidence="4">
    <location>
        <begin position="74"/>
        <end position="296"/>
    </location>
</feature>
<evidence type="ECO:0000256" key="2">
    <source>
        <dbReference type="PIRNR" id="PIRNR006241"/>
    </source>
</evidence>
<keyword evidence="5" id="KW-0670">Pyruvate</keyword>
<dbReference type="RefSeq" id="WP_085891333.1">
    <property type="nucleotide sequence ID" value="NZ_FWFL01000002.1"/>
</dbReference>
<dbReference type="InterPro" id="IPR026040">
    <property type="entry name" value="HyI-like"/>
</dbReference>
<feature type="active site" description="Proton donor/acceptor" evidence="3">
    <location>
        <position position="282"/>
    </location>
</feature>
<comment type="similarity">
    <text evidence="2">Belongs to the hyi family.</text>
</comment>
<keyword evidence="6" id="KW-1185">Reference proteome</keyword>
<evidence type="ECO:0000313" key="5">
    <source>
        <dbReference type="EMBL" id="SLN24287.1"/>
    </source>
</evidence>
<evidence type="ECO:0000259" key="4">
    <source>
        <dbReference type="Pfam" id="PF01261"/>
    </source>
</evidence>
<dbReference type="Proteomes" id="UP000193827">
    <property type="component" value="Unassembled WGS sequence"/>
</dbReference>
<reference evidence="5 6" key="1">
    <citation type="submission" date="2017-03" db="EMBL/GenBank/DDBJ databases">
        <authorList>
            <person name="Afonso C.L."/>
            <person name="Miller P.J."/>
            <person name="Scott M.A."/>
            <person name="Spackman E."/>
            <person name="Goraichik I."/>
            <person name="Dimitrov K.M."/>
            <person name="Suarez D.L."/>
            <person name="Swayne D.E."/>
        </authorList>
    </citation>
    <scope>NUCLEOTIDE SEQUENCE [LARGE SCALE GENOMIC DNA]</scope>
    <source>
        <strain evidence="5 6">CECT 8287</strain>
    </source>
</reference>
<dbReference type="Pfam" id="PF01261">
    <property type="entry name" value="AP_endonuc_2"/>
    <property type="match status" value="1"/>
</dbReference>
<dbReference type="EC" id="5.3.1.22" evidence="5"/>
<sequence>MIRDGTLPVDKRLSRIIAFDDLNDAMDRLDAAATVRKVLVPQQITQGPAAVTSFKFSANTGFLWKERPFLDRIRQAAIYGFEGVEFHDEAQITDRAALKDVLAETSLPVFSLNVHMGETFGCAALPEAGNQAKRDVDHAVEVAQDIGAGAIHILAGLVSGPDAHQAYLQTLRHALANSEKTILIEPVSSEQVPGYFLRTIEQAADILSEVDSPRLKILFDCYHIHRESGDVSGRFTSHADKIGHVQIAAAEKRAEPFPGALDYCALLPEFQTRGYSGPFGCEYRPTGKTETGLAWRKLI</sequence>
<dbReference type="PIRSF" id="PIRSF006241">
    <property type="entry name" value="HyI"/>
    <property type="match status" value="1"/>
</dbReference>
<proteinExistence type="inferred from homology"/>
<name>A0A1Y5RU07_9RHOB</name>
<dbReference type="PANTHER" id="PTHR43489:SF6">
    <property type="entry name" value="HYDROXYPYRUVATE ISOMERASE-RELATED"/>
    <property type="match status" value="1"/>
</dbReference>
<dbReference type="SUPFAM" id="SSF51658">
    <property type="entry name" value="Xylose isomerase-like"/>
    <property type="match status" value="1"/>
</dbReference>
<accession>A0A1Y5RU07</accession>
<dbReference type="EMBL" id="FWFL01000002">
    <property type="protein sequence ID" value="SLN24287.1"/>
    <property type="molecule type" value="Genomic_DNA"/>
</dbReference>
<dbReference type="GO" id="GO:0008903">
    <property type="term" value="F:hydroxypyruvate isomerase activity"/>
    <property type="evidence" value="ECO:0007669"/>
    <property type="project" value="UniProtKB-EC"/>
</dbReference>